<keyword evidence="1" id="KW-0539">Nucleus</keyword>
<dbReference type="GO" id="GO:0000981">
    <property type="term" value="F:DNA-binding transcription factor activity, RNA polymerase II-specific"/>
    <property type="evidence" value="ECO:0007669"/>
    <property type="project" value="InterPro"/>
</dbReference>
<organism evidence="4 5">
    <name type="scientific">Microdochium trichocladiopsis</name>
    <dbReference type="NCBI Taxonomy" id="1682393"/>
    <lineage>
        <taxon>Eukaryota</taxon>
        <taxon>Fungi</taxon>
        <taxon>Dikarya</taxon>
        <taxon>Ascomycota</taxon>
        <taxon>Pezizomycotina</taxon>
        <taxon>Sordariomycetes</taxon>
        <taxon>Xylariomycetidae</taxon>
        <taxon>Xylariales</taxon>
        <taxon>Microdochiaceae</taxon>
        <taxon>Microdochium</taxon>
    </lineage>
</organism>
<dbReference type="InterPro" id="IPR052400">
    <property type="entry name" value="Zn2-C6_fungal_TF"/>
</dbReference>
<evidence type="ECO:0000313" key="4">
    <source>
        <dbReference type="EMBL" id="KAH7028148.1"/>
    </source>
</evidence>
<proteinExistence type="predicted"/>
<dbReference type="SUPFAM" id="SSF57701">
    <property type="entry name" value="Zn2/Cys6 DNA-binding domain"/>
    <property type="match status" value="1"/>
</dbReference>
<accession>A0A9P9BNW3</accession>
<feature type="region of interest" description="Disordered" evidence="2">
    <location>
        <begin position="640"/>
        <end position="702"/>
    </location>
</feature>
<dbReference type="AlphaFoldDB" id="A0A9P9BNW3"/>
<dbReference type="InterPro" id="IPR036864">
    <property type="entry name" value="Zn2-C6_fun-type_DNA-bd_sf"/>
</dbReference>
<dbReference type="EMBL" id="JAGTJQ010000007">
    <property type="protein sequence ID" value="KAH7028148.1"/>
    <property type="molecule type" value="Genomic_DNA"/>
</dbReference>
<dbReference type="PANTHER" id="PTHR47657:SF7">
    <property type="entry name" value="STEROL REGULATORY ELEMENT-BINDING PROTEIN ECM22"/>
    <property type="match status" value="1"/>
</dbReference>
<dbReference type="GeneID" id="70186571"/>
<comment type="caution">
    <text evidence="4">The sequence shown here is derived from an EMBL/GenBank/DDBJ whole genome shotgun (WGS) entry which is preliminary data.</text>
</comment>
<dbReference type="CDD" id="cd00067">
    <property type="entry name" value="GAL4"/>
    <property type="match status" value="1"/>
</dbReference>
<dbReference type="InterPro" id="IPR001138">
    <property type="entry name" value="Zn2Cys6_DnaBD"/>
</dbReference>
<dbReference type="GO" id="GO:0008270">
    <property type="term" value="F:zinc ion binding"/>
    <property type="evidence" value="ECO:0007669"/>
    <property type="project" value="InterPro"/>
</dbReference>
<protein>
    <recommendedName>
        <fullName evidence="3">Zn(2)-C6 fungal-type domain-containing protein</fullName>
    </recommendedName>
</protein>
<dbReference type="PANTHER" id="PTHR47657">
    <property type="entry name" value="STEROL REGULATORY ELEMENT-BINDING PROTEIN ECM22"/>
    <property type="match status" value="1"/>
</dbReference>
<dbReference type="Gene3D" id="4.10.240.10">
    <property type="entry name" value="Zn(2)-C6 fungal-type DNA-binding domain"/>
    <property type="match status" value="1"/>
</dbReference>
<dbReference type="PROSITE" id="PS00463">
    <property type="entry name" value="ZN2_CY6_FUNGAL_1"/>
    <property type="match status" value="1"/>
</dbReference>
<evidence type="ECO:0000256" key="1">
    <source>
        <dbReference type="ARBA" id="ARBA00023242"/>
    </source>
</evidence>
<dbReference type="PROSITE" id="PS50048">
    <property type="entry name" value="ZN2_CY6_FUNGAL_2"/>
    <property type="match status" value="1"/>
</dbReference>
<reference evidence="4" key="1">
    <citation type="journal article" date="2021" name="Nat. Commun.">
        <title>Genetic determinants of endophytism in the Arabidopsis root mycobiome.</title>
        <authorList>
            <person name="Mesny F."/>
            <person name="Miyauchi S."/>
            <person name="Thiergart T."/>
            <person name="Pickel B."/>
            <person name="Atanasova L."/>
            <person name="Karlsson M."/>
            <person name="Huettel B."/>
            <person name="Barry K.W."/>
            <person name="Haridas S."/>
            <person name="Chen C."/>
            <person name="Bauer D."/>
            <person name="Andreopoulos W."/>
            <person name="Pangilinan J."/>
            <person name="LaButti K."/>
            <person name="Riley R."/>
            <person name="Lipzen A."/>
            <person name="Clum A."/>
            <person name="Drula E."/>
            <person name="Henrissat B."/>
            <person name="Kohler A."/>
            <person name="Grigoriev I.V."/>
            <person name="Martin F.M."/>
            <person name="Hacquard S."/>
        </authorList>
    </citation>
    <scope>NUCLEOTIDE SEQUENCE</scope>
    <source>
        <strain evidence="4">MPI-CAGE-CH-0230</strain>
    </source>
</reference>
<evidence type="ECO:0000256" key="2">
    <source>
        <dbReference type="SAM" id="MobiDB-lite"/>
    </source>
</evidence>
<dbReference type="OrthoDB" id="3509362at2759"/>
<dbReference type="Pfam" id="PF00172">
    <property type="entry name" value="Zn_clus"/>
    <property type="match status" value="1"/>
</dbReference>
<keyword evidence="5" id="KW-1185">Reference proteome</keyword>
<dbReference type="RefSeq" id="XP_046010947.1">
    <property type="nucleotide sequence ID" value="XM_046157025.1"/>
</dbReference>
<sequence>MTGTEDGTAQLPLRPLTGRTYHSKSRAGCFTCKRRHVRCDEAQPTCSSCKRLLLRCEYPAGPHRLAKKAAPAKQLAMQRVLEPRKPSNKTGSCSADVYSHRAETASVALMMARGAQISRPLWTADDSARAVTHAAFATFDPVGFTREYLFAGIVPRESLYKDYYRYVCLAVRDLSKSTSTAVRAMGFGVLGHFEHLITPTSGSKATNSSSDTWTSKDKHLISAVGNYARALATFRDALPDMAPPDIAYATMCFAVLELLMGNFGSRNTICAAGVAVLRPYVVSPREARPDGAVRYGLHVRFGDSRALCNIEAVATRFAAYSVLEGLAAPPPVVDTTISDSLAASSGKKPLLPTFHIPDILPSPAEVRDDGKKDGVLGLLDFDSLRRQWEAFHGILESWLLSRYWVIAIGNRLDAAQHLDDEARLRQHAGVWRHRFRRVLVAVEKEQQQRAGQQRSQDDTTDATMASLERDATTIRLLSAYLHCFEFSMAATDCAHLADSSAGRGLERASTTSSAQLGQIRTEDVDAASLVTLACLRAREINGFSLLGFADVFLDLTLLPVIHRQATRQVRATRMGSGVMAQSCHHSGGRDEGHWLLSAAAPSTRARELEAVVSEQQLALCDLLYRVAERSFEEHEGILETVTVAGGPSHSRSTSSLSSPTSSTSSPSRAVSISSATASHTHTWTPSDMSSTQRSCSSSPSSPPSTQLAHVCYQKMQQQQYQHQHDSHYPHGNFQALPLLARKELALASIRMHIDSASAALRDGLFYARVVA</sequence>
<feature type="compositionally biased region" description="Low complexity" evidence="2">
    <location>
        <begin position="648"/>
        <end position="699"/>
    </location>
</feature>
<name>A0A9P9BNW3_9PEZI</name>
<evidence type="ECO:0000259" key="3">
    <source>
        <dbReference type="PROSITE" id="PS50048"/>
    </source>
</evidence>
<feature type="domain" description="Zn(2)-C6 fungal-type" evidence="3">
    <location>
        <begin position="28"/>
        <end position="58"/>
    </location>
</feature>
<dbReference type="Proteomes" id="UP000756346">
    <property type="component" value="Unassembled WGS sequence"/>
</dbReference>
<evidence type="ECO:0000313" key="5">
    <source>
        <dbReference type="Proteomes" id="UP000756346"/>
    </source>
</evidence>
<gene>
    <name evidence="4" type="ORF">B0I36DRAFT_351568</name>
</gene>
<dbReference type="SMART" id="SM00066">
    <property type="entry name" value="GAL4"/>
    <property type="match status" value="1"/>
</dbReference>